<dbReference type="SMART" id="SM00540">
    <property type="entry name" value="LEM"/>
    <property type="match status" value="1"/>
</dbReference>
<dbReference type="PANTHER" id="PTHR13428">
    <property type="entry name" value="INNER NUCLEAR MEMBRANE PROTEIN MAN1 LEM DOMAIN CONTAINING PROTEIN"/>
    <property type="match status" value="1"/>
</dbReference>
<dbReference type="PaxDb" id="6945-B7PT17"/>
<feature type="transmembrane region" description="Helical" evidence="8">
    <location>
        <begin position="376"/>
        <end position="400"/>
    </location>
</feature>
<keyword evidence="6" id="KW-0539">Nucleus</keyword>
<dbReference type="OrthoDB" id="118234at2759"/>
<dbReference type="EMBL" id="ABJB010215401">
    <property type="status" value="NOT_ANNOTATED_CDS"/>
    <property type="molecule type" value="Genomic_DNA"/>
</dbReference>
<gene>
    <name evidence="11" type="primary">8030945</name>
    <name evidence="10" type="ORF">IscW_ISCW006995</name>
</gene>
<reference evidence="11" key="2">
    <citation type="submission" date="2020-05" db="UniProtKB">
        <authorList>
            <consortium name="EnsemblMetazoa"/>
        </authorList>
    </citation>
    <scope>IDENTIFICATION</scope>
    <source>
        <strain evidence="11">wikel</strain>
    </source>
</reference>
<dbReference type="InterPro" id="IPR034394">
    <property type="entry name" value="Man1_RRM"/>
</dbReference>
<dbReference type="PANTHER" id="PTHR13428:SF12">
    <property type="entry name" value="INNER NUCLEAR MEMBRANE PROTEIN MAN1"/>
    <property type="match status" value="1"/>
</dbReference>
<dbReference type="EMBL" id="ABJB010298388">
    <property type="status" value="NOT_ANNOTATED_CDS"/>
    <property type="molecule type" value="Genomic_DNA"/>
</dbReference>
<dbReference type="EMBL" id="ABJB010287850">
    <property type="status" value="NOT_ANNOTATED_CDS"/>
    <property type="molecule type" value="Genomic_DNA"/>
</dbReference>
<keyword evidence="2" id="KW-0597">Phosphoprotein</keyword>
<dbReference type="InterPro" id="IPR011015">
    <property type="entry name" value="LEM/LEM-like_dom_sf"/>
</dbReference>
<evidence type="ECO:0000313" key="10">
    <source>
        <dbReference type="EMBL" id="EEC09739.1"/>
    </source>
</evidence>
<dbReference type="EMBL" id="ABJB010177660">
    <property type="status" value="NOT_ANNOTATED_CDS"/>
    <property type="molecule type" value="Genomic_DNA"/>
</dbReference>
<dbReference type="EMBL" id="ABJB010388721">
    <property type="status" value="NOT_ANNOTATED_CDS"/>
    <property type="molecule type" value="Genomic_DNA"/>
</dbReference>
<dbReference type="GO" id="GO:0030514">
    <property type="term" value="P:negative regulation of BMP signaling pathway"/>
    <property type="evidence" value="ECO:0000318"/>
    <property type="project" value="GO_Central"/>
</dbReference>
<evidence type="ECO:0000256" key="1">
    <source>
        <dbReference type="ARBA" id="ARBA00004473"/>
    </source>
</evidence>
<feature type="transmembrane region" description="Helical" evidence="8">
    <location>
        <begin position="195"/>
        <end position="218"/>
    </location>
</feature>
<dbReference type="InterPro" id="IPR003887">
    <property type="entry name" value="LEM_dom"/>
</dbReference>
<feature type="compositionally biased region" description="Basic and acidic residues" evidence="7">
    <location>
        <begin position="99"/>
        <end position="108"/>
    </location>
</feature>
<dbReference type="GO" id="GO:0005637">
    <property type="term" value="C:nuclear inner membrane"/>
    <property type="evidence" value="ECO:0007669"/>
    <property type="project" value="UniProtKB-SubCell"/>
</dbReference>
<evidence type="ECO:0000259" key="9">
    <source>
        <dbReference type="PROSITE" id="PS50954"/>
    </source>
</evidence>
<dbReference type="InterPro" id="IPR041885">
    <property type="entry name" value="MAN1_winged_helix_dom"/>
</dbReference>
<dbReference type="Proteomes" id="UP000001555">
    <property type="component" value="Unassembled WGS sequence"/>
</dbReference>
<evidence type="ECO:0000313" key="12">
    <source>
        <dbReference type="Proteomes" id="UP000001555"/>
    </source>
</evidence>
<dbReference type="CDD" id="cd12934">
    <property type="entry name" value="LEM"/>
    <property type="match status" value="1"/>
</dbReference>
<feature type="compositionally biased region" description="Basic and acidic residues" evidence="7">
    <location>
        <begin position="1"/>
        <end position="22"/>
    </location>
</feature>
<evidence type="ECO:0000256" key="4">
    <source>
        <dbReference type="ARBA" id="ARBA00022989"/>
    </source>
</evidence>
<dbReference type="CDD" id="cd12286">
    <property type="entry name" value="RRM_Man1"/>
    <property type="match status" value="1"/>
</dbReference>
<dbReference type="EMBL" id="ABJB010866129">
    <property type="status" value="NOT_ANNOTATED_CDS"/>
    <property type="molecule type" value="Genomic_DNA"/>
</dbReference>
<dbReference type="InParanoid" id="B7PT17"/>
<dbReference type="STRING" id="6945.B7PT17"/>
<dbReference type="SUPFAM" id="SSF54928">
    <property type="entry name" value="RNA-binding domain, RBD"/>
    <property type="match status" value="1"/>
</dbReference>
<evidence type="ECO:0000313" key="11">
    <source>
        <dbReference type="EnsemblMetazoa" id="ISCW006995-PA"/>
    </source>
</evidence>
<evidence type="ECO:0000256" key="5">
    <source>
        <dbReference type="ARBA" id="ARBA00023136"/>
    </source>
</evidence>
<dbReference type="HOGENOM" id="CLU_019716_0_0_1"/>
<dbReference type="EMBL" id="ABJB010184800">
    <property type="status" value="NOT_ANNOTATED_CDS"/>
    <property type="molecule type" value="Genomic_DNA"/>
</dbReference>
<dbReference type="Pfam" id="PF09402">
    <property type="entry name" value="MSC"/>
    <property type="match status" value="1"/>
</dbReference>
<feature type="compositionally biased region" description="Pro residues" evidence="7">
    <location>
        <begin position="109"/>
        <end position="119"/>
    </location>
</feature>
<keyword evidence="4 8" id="KW-1133">Transmembrane helix</keyword>
<keyword evidence="12" id="KW-1185">Reference proteome</keyword>
<organism>
    <name type="scientific">Ixodes scapularis</name>
    <name type="common">Black-legged tick</name>
    <name type="synonym">Deer tick</name>
    <dbReference type="NCBI Taxonomy" id="6945"/>
    <lineage>
        <taxon>Eukaryota</taxon>
        <taxon>Metazoa</taxon>
        <taxon>Ecdysozoa</taxon>
        <taxon>Arthropoda</taxon>
        <taxon>Chelicerata</taxon>
        <taxon>Arachnida</taxon>
        <taxon>Acari</taxon>
        <taxon>Parasitiformes</taxon>
        <taxon>Ixodida</taxon>
        <taxon>Ixodoidea</taxon>
        <taxon>Ixodidae</taxon>
        <taxon>Ixodinae</taxon>
        <taxon>Ixodes</taxon>
    </lineage>
</organism>
<dbReference type="SUPFAM" id="SSF63451">
    <property type="entry name" value="LEM domain"/>
    <property type="match status" value="1"/>
</dbReference>
<dbReference type="Gene3D" id="1.10.720.40">
    <property type="match status" value="1"/>
</dbReference>
<name>B7PT17_IXOSC</name>
<dbReference type="Gene3D" id="1.10.10.1180">
    <property type="entry name" value="MAN1, winged-helix domain"/>
    <property type="match status" value="1"/>
</dbReference>
<dbReference type="FunFam" id="1.10.10.1180:FF:000002">
    <property type="entry name" value="LEM domain-containing protein 2"/>
    <property type="match status" value="1"/>
</dbReference>
<feature type="compositionally biased region" description="Polar residues" evidence="7">
    <location>
        <begin position="29"/>
        <end position="49"/>
    </location>
</feature>
<dbReference type="GO" id="GO:0031490">
    <property type="term" value="F:chromatin DNA binding"/>
    <property type="evidence" value="ECO:0000318"/>
    <property type="project" value="GO_Central"/>
</dbReference>
<keyword evidence="5 8" id="KW-0472">Membrane</keyword>
<dbReference type="VEuPathDB" id="VectorBase:ISCP_003688"/>
<dbReference type="InterPro" id="IPR035979">
    <property type="entry name" value="RBD_domain_sf"/>
</dbReference>
<evidence type="ECO:0000256" key="7">
    <source>
        <dbReference type="SAM" id="MobiDB-lite"/>
    </source>
</evidence>
<accession>B7PT17</accession>
<dbReference type="InterPro" id="IPR018996">
    <property type="entry name" value="Man1/Src1-like_C"/>
</dbReference>
<dbReference type="VEuPathDB" id="VectorBase:ISCW006995"/>
<sequence>MASRSRQDLKDDDLRRQLRDLGEDVGPVTDTTRVVMQRRLTSLLQNGMKTPSPRRSLPNRASLGRMSSDDSDGEAASVNQRSTRRRSAAIPSSRSRRTSPPERPRRPEPPPTPPPPVVLPPVVDHRPNLRTRVGYAYSDEFSDTDNDVPKTPSRSPYPLQQQQRYNHSLLVHRADDAGRSNGFVASTDQRPRYQWVSFVLLLAAALFFVFLGAAYMGVRYPSQPGSKPKSRPRTDSPYNATLCENSRNVDFSVVPSQRPCIWEANVPAALELAGRIQRLLGNLAGKYECGETAQPSLSYDECFEEMRRAKDDLLAEEAFEDSLLLLFENPAWGIVLLGRDGEPMSVFYQKGSVLALRALRPVKSYWCFIRLTLQSVAMQMVFGTLAVLGICALYYLLCWWKARRDERRRRLYSLVEKITAILKEHAESPDCREPYLAQVHVRDMLIEPSQRKQLSQLWQNAVDFLGRNESRVRTERQHIDGESYLVWRWLGGAASPPGSPSATPPRAKVWQGRAFESPGSGLPGGAAGGGVLPYVPATCLKIRNMFDLEVEYECDWPVQIRNAILEKCEGNQGIVHLQVDTASKEGCVYMKCSSLEAAGQAYRALHGSWFDGNLITVKYLRLERYHERFPESQYCREPLKPSNSLRLSLDASNCPEEDAL</sequence>
<evidence type="ECO:0000256" key="2">
    <source>
        <dbReference type="ARBA" id="ARBA00022553"/>
    </source>
</evidence>
<dbReference type="EMBL" id="ABJB011117197">
    <property type="status" value="NOT_ANNOTATED_CDS"/>
    <property type="molecule type" value="Genomic_DNA"/>
</dbReference>
<dbReference type="KEGG" id="isc:8030945"/>
<protein>
    <submittedName>
        <fullName evidence="10 11">LEM domain-containing protein, putative</fullName>
    </submittedName>
</protein>
<evidence type="ECO:0000256" key="3">
    <source>
        <dbReference type="ARBA" id="ARBA00022692"/>
    </source>
</evidence>
<evidence type="ECO:0000256" key="8">
    <source>
        <dbReference type="SAM" id="Phobius"/>
    </source>
</evidence>
<dbReference type="InterPro" id="IPR012677">
    <property type="entry name" value="Nucleotide-bd_a/b_plait_sf"/>
</dbReference>
<feature type="domain" description="LEM" evidence="9">
    <location>
        <begin position="3"/>
        <end position="47"/>
    </location>
</feature>
<reference evidence="10 12" key="1">
    <citation type="submission" date="2008-03" db="EMBL/GenBank/DDBJ databases">
        <title>Annotation of Ixodes scapularis.</title>
        <authorList>
            <consortium name="Ixodes scapularis Genome Project Consortium"/>
            <person name="Caler E."/>
            <person name="Hannick L.I."/>
            <person name="Bidwell S."/>
            <person name="Joardar V."/>
            <person name="Thiagarajan M."/>
            <person name="Amedeo P."/>
            <person name="Galinsky K.J."/>
            <person name="Schobel S."/>
            <person name="Inman J."/>
            <person name="Hostetler J."/>
            <person name="Miller J."/>
            <person name="Hammond M."/>
            <person name="Megy K."/>
            <person name="Lawson D."/>
            <person name="Kodira C."/>
            <person name="Sutton G."/>
            <person name="Meyer J."/>
            <person name="Hill C.A."/>
            <person name="Birren B."/>
            <person name="Nene V."/>
            <person name="Collins F."/>
            <person name="Alarcon-Chaidez F."/>
            <person name="Wikel S."/>
            <person name="Strausberg R."/>
        </authorList>
    </citation>
    <scope>NUCLEOTIDE SEQUENCE [LARGE SCALE GENOMIC DNA]</scope>
    <source>
        <strain evidence="12">Wikel</strain>
        <strain evidence="10">Wikel colony</strain>
    </source>
</reference>
<feature type="region of interest" description="Disordered" evidence="7">
    <location>
        <begin position="1"/>
        <end position="158"/>
    </location>
</feature>
<dbReference type="EnsemblMetazoa" id="ISCW006995-RA">
    <property type="protein sequence ID" value="ISCW006995-PA"/>
    <property type="gene ID" value="ISCW006995"/>
</dbReference>
<dbReference type="FunCoup" id="B7PT17">
    <property type="interactions" value="1065"/>
</dbReference>
<evidence type="ECO:0000256" key="6">
    <source>
        <dbReference type="ARBA" id="ARBA00023242"/>
    </source>
</evidence>
<dbReference type="PROSITE" id="PS50954">
    <property type="entry name" value="LEM"/>
    <property type="match status" value="1"/>
</dbReference>
<dbReference type="Gene3D" id="3.30.70.330">
    <property type="match status" value="1"/>
</dbReference>
<dbReference type="EMBL" id="DS782887">
    <property type="protein sequence ID" value="EEC09739.1"/>
    <property type="molecule type" value="Genomic_DNA"/>
</dbReference>
<keyword evidence="3 8" id="KW-0812">Transmembrane</keyword>
<proteinExistence type="evidence at protein level"/>
<dbReference type="GO" id="GO:0006998">
    <property type="term" value="P:nuclear envelope organization"/>
    <property type="evidence" value="ECO:0000318"/>
    <property type="project" value="GO_Central"/>
</dbReference>
<dbReference type="EMBL" id="ABJB010577421">
    <property type="status" value="NOT_ANNOTATED_CDS"/>
    <property type="molecule type" value="Genomic_DNA"/>
</dbReference>
<dbReference type="FunFam" id="3.30.70.330:FF:000176">
    <property type="entry name" value="Inner nuclear membrane protein Man1"/>
    <property type="match status" value="1"/>
</dbReference>
<comment type="subcellular location">
    <subcellularLocation>
        <location evidence="1">Nucleus inner membrane</location>
        <topology evidence="1">Multi-pass membrane protein</topology>
    </subcellularLocation>
</comment>
<dbReference type="InterPro" id="IPR052277">
    <property type="entry name" value="INM_ESCRT-Associated"/>
</dbReference>
<dbReference type="Pfam" id="PF03020">
    <property type="entry name" value="LEM"/>
    <property type="match status" value="1"/>
</dbReference>
<dbReference type="AlphaFoldDB" id="B7PT17"/>
<dbReference type="VEuPathDB" id="VectorBase:ISCI006995"/>
<keyword evidence="13" id="KW-1267">Proteomics identification</keyword>
<evidence type="ECO:0007829" key="13">
    <source>
        <dbReference type="PeptideAtlas" id="B7PT17"/>
    </source>
</evidence>